<dbReference type="InterPro" id="IPR011009">
    <property type="entry name" value="Kinase-like_dom_sf"/>
</dbReference>
<dbReference type="GO" id="GO:0006950">
    <property type="term" value="P:response to stress"/>
    <property type="evidence" value="ECO:0007669"/>
    <property type="project" value="UniProtKB-ARBA"/>
</dbReference>
<comment type="caution">
    <text evidence="22">The sequence shown here is derived from an EMBL/GenBank/DDBJ whole genome shotgun (WGS) entry which is preliminary data.</text>
</comment>
<keyword evidence="10" id="KW-0430">Lectin</keyword>
<dbReference type="SUPFAM" id="SSF49899">
    <property type="entry name" value="Concanavalin A-like lectins/glucanases"/>
    <property type="match status" value="1"/>
</dbReference>
<dbReference type="Gene3D" id="2.60.120.200">
    <property type="match status" value="1"/>
</dbReference>
<evidence type="ECO:0000256" key="19">
    <source>
        <dbReference type="SAM" id="MobiDB-lite"/>
    </source>
</evidence>
<feature type="compositionally biased region" description="Low complexity" evidence="19">
    <location>
        <begin position="639"/>
        <end position="652"/>
    </location>
</feature>
<evidence type="ECO:0000256" key="8">
    <source>
        <dbReference type="ARBA" id="ARBA00022692"/>
    </source>
</evidence>
<evidence type="ECO:0000313" key="23">
    <source>
        <dbReference type="Proteomes" id="UP000824469"/>
    </source>
</evidence>
<comment type="similarity">
    <text evidence="3">In the C-terminal section; belongs to the protein kinase superfamily. Ser/Thr protein kinase family.</text>
</comment>
<evidence type="ECO:0000256" key="14">
    <source>
        <dbReference type="ARBA" id="ARBA00022989"/>
    </source>
</evidence>
<dbReference type="InterPro" id="IPR017441">
    <property type="entry name" value="Protein_kinase_ATP_BS"/>
</dbReference>
<dbReference type="SUPFAM" id="SSF56112">
    <property type="entry name" value="Protein kinase-like (PK-like)"/>
    <property type="match status" value="1"/>
</dbReference>
<evidence type="ECO:0000256" key="18">
    <source>
        <dbReference type="PROSITE-ProRule" id="PRU10141"/>
    </source>
</evidence>
<keyword evidence="16" id="KW-0675">Receptor</keyword>
<dbReference type="GO" id="GO:0005886">
    <property type="term" value="C:plasma membrane"/>
    <property type="evidence" value="ECO:0007669"/>
    <property type="project" value="UniProtKB-SubCell"/>
</dbReference>
<dbReference type="Proteomes" id="UP000824469">
    <property type="component" value="Unassembled WGS sequence"/>
</dbReference>
<comment type="similarity">
    <text evidence="2">In the N-terminal section; belongs to the leguminous lectin family.</text>
</comment>
<dbReference type="EC" id="2.7.11.1" evidence="4"/>
<accession>A0AA38C8Y3</accession>
<protein>
    <recommendedName>
        <fullName evidence="4">non-specific serine/threonine protein kinase</fullName>
        <ecNumber evidence="4">2.7.11.1</ecNumber>
    </recommendedName>
</protein>
<dbReference type="InterPro" id="IPR050528">
    <property type="entry name" value="L-type_Lectin-RKs"/>
</dbReference>
<evidence type="ECO:0000256" key="3">
    <source>
        <dbReference type="ARBA" id="ARBA00010217"/>
    </source>
</evidence>
<dbReference type="Pfam" id="PF00139">
    <property type="entry name" value="Lectin_legB"/>
    <property type="match status" value="1"/>
</dbReference>
<evidence type="ECO:0000256" key="15">
    <source>
        <dbReference type="ARBA" id="ARBA00023136"/>
    </source>
</evidence>
<dbReference type="PROSITE" id="PS00108">
    <property type="entry name" value="PROTEIN_KINASE_ST"/>
    <property type="match status" value="1"/>
</dbReference>
<dbReference type="OMA" id="IIWVYSK"/>
<reference evidence="22 23" key="1">
    <citation type="journal article" date="2021" name="Nat. Plants">
        <title>The Taxus genome provides insights into paclitaxel biosynthesis.</title>
        <authorList>
            <person name="Xiong X."/>
            <person name="Gou J."/>
            <person name="Liao Q."/>
            <person name="Li Y."/>
            <person name="Zhou Q."/>
            <person name="Bi G."/>
            <person name="Li C."/>
            <person name="Du R."/>
            <person name="Wang X."/>
            <person name="Sun T."/>
            <person name="Guo L."/>
            <person name="Liang H."/>
            <person name="Lu P."/>
            <person name="Wu Y."/>
            <person name="Zhang Z."/>
            <person name="Ro D.K."/>
            <person name="Shang Y."/>
            <person name="Huang S."/>
            <person name="Yan J."/>
        </authorList>
    </citation>
    <scope>NUCLEOTIDE SEQUENCE [LARGE SCALE GENOMIC DNA]</scope>
    <source>
        <strain evidence="22">Ta-2019</strain>
    </source>
</reference>
<keyword evidence="13 18" id="KW-0067">ATP-binding</keyword>
<evidence type="ECO:0000256" key="12">
    <source>
        <dbReference type="ARBA" id="ARBA00022777"/>
    </source>
</evidence>
<evidence type="ECO:0000256" key="2">
    <source>
        <dbReference type="ARBA" id="ARBA00008536"/>
    </source>
</evidence>
<dbReference type="InterPro" id="IPR001220">
    <property type="entry name" value="Legume_lectin_dom"/>
</dbReference>
<feature type="domain" description="Protein kinase" evidence="21">
    <location>
        <begin position="337"/>
        <end position="613"/>
    </location>
</feature>
<dbReference type="PANTHER" id="PTHR27007">
    <property type="match status" value="1"/>
</dbReference>
<evidence type="ECO:0000256" key="20">
    <source>
        <dbReference type="SAM" id="SignalP"/>
    </source>
</evidence>
<feature type="chain" id="PRO_5041217136" description="non-specific serine/threonine protein kinase" evidence="20">
    <location>
        <begin position="25"/>
        <end position="659"/>
    </location>
</feature>
<feature type="signal peptide" evidence="20">
    <location>
        <begin position="1"/>
        <end position="24"/>
    </location>
</feature>
<dbReference type="Gene3D" id="1.10.510.10">
    <property type="entry name" value="Transferase(Phosphotransferase) domain 1"/>
    <property type="match status" value="1"/>
</dbReference>
<dbReference type="InterPro" id="IPR008271">
    <property type="entry name" value="Ser/Thr_kinase_AS"/>
</dbReference>
<dbReference type="InterPro" id="IPR000719">
    <property type="entry name" value="Prot_kinase_dom"/>
</dbReference>
<keyword evidence="14" id="KW-1133">Transmembrane helix</keyword>
<evidence type="ECO:0000256" key="7">
    <source>
        <dbReference type="ARBA" id="ARBA00022679"/>
    </source>
</evidence>
<keyword evidence="8" id="KW-0812">Transmembrane</keyword>
<name>A0AA38C8Y3_TAXCH</name>
<evidence type="ECO:0000256" key="5">
    <source>
        <dbReference type="ARBA" id="ARBA00022475"/>
    </source>
</evidence>
<dbReference type="Pfam" id="PF00069">
    <property type="entry name" value="Pkinase"/>
    <property type="match status" value="1"/>
</dbReference>
<evidence type="ECO:0000313" key="22">
    <source>
        <dbReference type="EMBL" id="KAH9292672.1"/>
    </source>
</evidence>
<dbReference type="FunFam" id="1.10.510.10:FF:000342">
    <property type="entry name" value="L-type lectin-domain containing receptor kinase VIII.1"/>
    <property type="match status" value="1"/>
</dbReference>
<feature type="binding site" evidence="18">
    <location>
        <position position="366"/>
    </location>
    <ligand>
        <name>ATP</name>
        <dbReference type="ChEBI" id="CHEBI:30616"/>
    </ligand>
</feature>
<evidence type="ECO:0000256" key="4">
    <source>
        <dbReference type="ARBA" id="ARBA00012513"/>
    </source>
</evidence>
<keyword evidence="15" id="KW-0472">Membrane</keyword>
<evidence type="ECO:0000256" key="16">
    <source>
        <dbReference type="ARBA" id="ARBA00023170"/>
    </source>
</evidence>
<evidence type="ECO:0000259" key="21">
    <source>
        <dbReference type="PROSITE" id="PS50011"/>
    </source>
</evidence>
<dbReference type="InterPro" id="IPR019825">
    <property type="entry name" value="Lectin_legB_Mn/Ca_BS"/>
</dbReference>
<dbReference type="GO" id="GO:0030246">
    <property type="term" value="F:carbohydrate binding"/>
    <property type="evidence" value="ECO:0007669"/>
    <property type="project" value="UniProtKB-KW"/>
</dbReference>
<keyword evidence="12" id="KW-0418">Kinase</keyword>
<dbReference type="PROSITE" id="PS50011">
    <property type="entry name" value="PROTEIN_KINASE_DOM"/>
    <property type="match status" value="1"/>
</dbReference>
<dbReference type="PROSITE" id="PS00307">
    <property type="entry name" value="LECTIN_LEGUME_BETA"/>
    <property type="match status" value="1"/>
</dbReference>
<keyword evidence="23" id="KW-1185">Reference proteome</keyword>
<evidence type="ECO:0000256" key="10">
    <source>
        <dbReference type="ARBA" id="ARBA00022734"/>
    </source>
</evidence>
<feature type="region of interest" description="Disordered" evidence="19">
    <location>
        <begin position="639"/>
        <end position="659"/>
    </location>
</feature>
<proteinExistence type="inferred from homology"/>
<evidence type="ECO:0000256" key="11">
    <source>
        <dbReference type="ARBA" id="ARBA00022741"/>
    </source>
</evidence>
<sequence length="659" mass="72472">MASQAEYLLCFLFMLIFFPIKSITQNTGFDFSAFSFRNLTLVGDAYLRNGAIGLTKDLAVPNSSAGRALYNKPVQLLDPKTNTSVSFRTSFSFSITNVDPVSFGEGLAFIITPDNNTVGSSGPFLSLVNATEMDQTRSKGTTIAVEFDTFLDVQFNDPNANHIGLDIGNLTSLKVADVGILQIDLKSGDLITSWIDYNNTEKMVRVWLSYTTVKPEKPLMSVSIDFSKYFIEYMYIGFSASTGGSTEVHIIEEWSFQSFGLSSPVLSPVPKNMTTTPKVESPVTWVEEEEEAAMGAGAFVLLVKWKGSRSSDSFRSDVVKSPRKFTYKELSIATKGFSANRVIGHGAFGTVYRGVLPDSGDAVAVKRSSHNNQGKSEFLAELSIIGRLRHRNLVHLQGWCHEKGEFLLVFEYMPNGSLDRLLFQEGQGPVLSWGHRYKIVMGVASALSYLHGEWEQQVIHRDVKASNIMLDSSFNARLGDFGLARLMDHNKSPDATLTAGTMGYLAPEYLQSGKASEKTDVFSFGAVVLEVACGRRPIEKDLPCGKNNLVDWVWSLHSEGRLVEAADARLEGEYDGDEMARMLLVGLLCSHPHSFSRPSMRQVMQILGGEALIPCVPAFKPTFSFGSTLVLNLHDFVSESGQSHSSTPSSTTLRDHSST</sequence>
<evidence type="ECO:0000256" key="1">
    <source>
        <dbReference type="ARBA" id="ARBA00004251"/>
    </source>
</evidence>
<dbReference type="FunFam" id="3.30.200.20:FF:000372">
    <property type="entry name" value="L-type lectin-domain containing receptor kinase VIII.1"/>
    <property type="match status" value="1"/>
</dbReference>
<dbReference type="PROSITE" id="PS00107">
    <property type="entry name" value="PROTEIN_KINASE_ATP"/>
    <property type="match status" value="1"/>
</dbReference>
<dbReference type="CDD" id="cd14066">
    <property type="entry name" value="STKc_IRAK"/>
    <property type="match status" value="1"/>
</dbReference>
<dbReference type="InterPro" id="IPR013320">
    <property type="entry name" value="ConA-like_dom_sf"/>
</dbReference>
<dbReference type="FunFam" id="2.60.120.200:FF:000141">
    <property type="entry name" value="L-type lectin-domain containing receptor kinase VIII.1"/>
    <property type="match status" value="1"/>
</dbReference>
<organism evidence="22 23">
    <name type="scientific">Taxus chinensis</name>
    <name type="common">Chinese yew</name>
    <name type="synonym">Taxus wallichiana var. chinensis</name>
    <dbReference type="NCBI Taxonomy" id="29808"/>
    <lineage>
        <taxon>Eukaryota</taxon>
        <taxon>Viridiplantae</taxon>
        <taxon>Streptophyta</taxon>
        <taxon>Embryophyta</taxon>
        <taxon>Tracheophyta</taxon>
        <taxon>Spermatophyta</taxon>
        <taxon>Pinopsida</taxon>
        <taxon>Pinidae</taxon>
        <taxon>Conifers II</taxon>
        <taxon>Cupressales</taxon>
        <taxon>Taxaceae</taxon>
        <taxon>Taxus</taxon>
    </lineage>
</organism>
<dbReference type="GO" id="GO:0005524">
    <property type="term" value="F:ATP binding"/>
    <property type="evidence" value="ECO:0007669"/>
    <property type="project" value="UniProtKB-UniRule"/>
</dbReference>
<keyword evidence="11 18" id="KW-0547">Nucleotide-binding</keyword>
<keyword evidence="6" id="KW-0723">Serine/threonine-protein kinase</keyword>
<keyword evidence="5" id="KW-1003">Cell membrane</keyword>
<evidence type="ECO:0000256" key="6">
    <source>
        <dbReference type="ARBA" id="ARBA00022527"/>
    </source>
</evidence>
<evidence type="ECO:0000256" key="13">
    <source>
        <dbReference type="ARBA" id="ARBA00022840"/>
    </source>
</evidence>
<dbReference type="Gene3D" id="3.30.200.20">
    <property type="entry name" value="Phosphorylase Kinase, domain 1"/>
    <property type="match status" value="1"/>
</dbReference>
<gene>
    <name evidence="22" type="ORF">KI387_042141</name>
</gene>
<keyword evidence="7" id="KW-0808">Transferase</keyword>
<evidence type="ECO:0000256" key="9">
    <source>
        <dbReference type="ARBA" id="ARBA00022729"/>
    </source>
</evidence>
<evidence type="ECO:0000256" key="17">
    <source>
        <dbReference type="ARBA" id="ARBA00023180"/>
    </source>
</evidence>
<dbReference type="CDD" id="cd06899">
    <property type="entry name" value="lectin_legume_LecRK_Arcelin_ConA"/>
    <property type="match status" value="1"/>
</dbReference>
<dbReference type="AlphaFoldDB" id="A0AA38C8Y3"/>
<dbReference type="GO" id="GO:0004674">
    <property type="term" value="F:protein serine/threonine kinase activity"/>
    <property type="evidence" value="ECO:0007669"/>
    <property type="project" value="UniProtKB-KW"/>
</dbReference>
<keyword evidence="9 20" id="KW-0732">Signal</keyword>
<dbReference type="EMBL" id="JAHRHJ020002608">
    <property type="protein sequence ID" value="KAH9292672.1"/>
    <property type="molecule type" value="Genomic_DNA"/>
</dbReference>
<keyword evidence="17" id="KW-0325">Glycoprotein</keyword>
<dbReference type="SMART" id="SM00220">
    <property type="entry name" value="S_TKc"/>
    <property type="match status" value="1"/>
</dbReference>
<comment type="subcellular location">
    <subcellularLocation>
        <location evidence="1">Cell membrane</location>
        <topology evidence="1">Single-pass type I membrane protein</topology>
    </subcellularLocation>
</comment>